<name>A0A6B9Q491_9MONO</name>
<evidence type="ECO:0000313" key="1">
    <source>
        <dbReference type="EMBL" id="QHD64786.1"/>
    </source>
</evidence>
<dbReference type="GeneID" id="80536646"/>
<dbReference type="RefSeq" id="YP_010798444.1">
    <property type="nucleotide sequence ID" value="NC_076461.1"/>
</dbReference>
<proteinExistence type="predicted"/>
<accession>A0A6B9Q491</accession>
<sequence length="386" mass="43265">MPRAYPAAFENKSTYGVNTDLDRDRLPKLDQNAKCGIKDILVADRQLPIRICLAALRHAEDSEDVARLVIGAVLHASGVSATAAKLTNPYIGLNVEQIKNWANPRAYPDSFPDTHEVPETSEGGTVPRSAVRLPMPKDSFPEWLSDIDFSDDDFIHAWTADDMEIAAYAGVLAFCIAKQPDSDNLQAFNQKRRNAVEQYMTSGEMSIFVDESPDLTLEILGKVHRTFNSIIKDRAIVFSAVVNHDEDLVSGLTRMFYVIFRLSSGNSLNPLLIITRFARKYPNFYREFPDLETEYHAAAHALQRFYDAPEKQRMYLKVIYGSAYVPVSRFDIQSLLGVAVFTLQQSESTLANYRGGILSVAHRQKLLRLLDIADAAEEDVPEETVA</sequence>
<dbReference type="EMBL" id="MN557006">
    <property type="protein sequence ID" value="QHD64786.1"/>
    <property type="molecule type" value="Genomic_RNA"/>
</dbReference>
<organism evidence="1 2">
    <name type="scientific">Plasmopara viticola lesion associated mononega virus 2</name>
    <dbReference type="NCBI Taxonomy" id="2692009"/>
    <lineage>
        <taxon>Viruses</taxon>
        <taxon>Riboviria</taxon>
        <taxon>Orthornavirae</taxon>
        <taxon>Negarnaviricota</taxon>
        <taxon>Haploviricotina</taxon>
        <taxon>Monjiviricetes</taxon>
        <taxon>Mononegavirales</taxon>
        <taxon>Mymonaviridae</taxon>
        <taxon>Sclerotimonavirus</taxon>
        <taxon>Sclerotimonavirus betaplasmoparae</taxon>
    </lineage>
</organism>
<keyword evidence="2" id="KW-1185">Reference proteome</keyword>
<dbReference type="Proteomes" id="UP000676376">
    <property type="component" value="Segment"/>
</dbReference>
<evidence type="ECO:0000313" key="2">
    <source>
        <dbReference type="Proteomes" id="UP000676376"/>
    </source>
</evidence>
<reference evidence="1" key="1">
    <citation type="journal article" date="2020" name="Virus Evol.">
        <title>Analysis of the virome associated to grapevine downy mildew lesions reveals new mycovirus lineages.</title>
        <authorList>
            <person name="Chiapello M."/>
            <person name="Rodriguez-Romero J."/>
            <person name="Ayllon M.A."/>
            <person name="Turina M."/>
        </authorList>
    </citation>
    <scope>NUCLEOTIDE SEQUENCE</scope>
    <source>
        <strain evidence="1">DMG-A_DN34502</strain>
    </source>
</reference>
<protein>
    <submittedName>
        <fullName evidence="1">ORF2</fullName>
    </submittedName>
</protein>
<dbReference type="KEGG" id="vg:80536646"/>